<dbReference type="Gene3D" id="2.40.128.130">
    <property type="entry name" value="Autotransporter beta-domain"/>
    <property type="match status" value="1"/>
</dbReference>
<dbReference type="PROSITE" id="PS51892">
    <property type="entry name" value="SUBTILASE"/>
    <property type="match status" value="1"/>
</dbReference>
<dbReference type="PROSITE" id="PS00138">
    <property type="entry name" value="SUBTILASE_SER"/>
    <property type="match status" value="1"/>
</dbReference>
<dbReference type="EMBL" id="BMDZ01000029">
    <property type="protein sequence ID" value="GGB43761.1"/>
    <property type="molecule type" value="Genomic_DNA"/>
</dbReference>
<dbReference type="InterPro" id="IPR022398">
    <property type="entry name" value="Peptidase_S8_His-AS"/>
</dbReference>
<dbReference type="PROSITE" id="PS00137">
    <property type="entry name" value="SUBTILASE_HIS"/>
    <property type="match status" value="1"/>
</dbReference>
<evidence type="ECO:0000313" key="7">
    <source>
        <dbReference type="EMBL" id="GGB43761.1"/>
    </source>
</evidence>
<dbReference type="PROSITE" id="PS00136">
    <property type="entry name" value="SUBTILASE_ASP"/>
    <property type="match status" value="1"/>
</dbReference>
<evidence type="ECO:0000256" key="2">
    <source>
        <dbReference type="ARBA" id="ARBA00022670"/>
    </source>
</evidence>
<evidence type="ECO:0000256" key="1">
    <source>
        <dbReference type="ARBA" id="ARBA00011073"/>
    </source>
</evidence>
<dbReference type="InterPro" id="IPR036709">
    <property type="entry name" value="Autotransporte_beta_dom_sf"/>
</dbReference>
<dbReference type="InterPro" id="IPR000209">
    <property type="entry name" value="Peptidase_S8/S53_dom"/>
</dbReference>
<dbReference type="InterPro" id="IPR050131">
    <property type="entry name" value="Peptidase_S8_subtilisin-like"/>
</dbReference>
<dbReference type="NCBIfam" id="TIGR01414">
    <property type="entry name" value="autotrans_barl"/>
    <property type="match status" value="1"/>
</dbReference>
<feature type="domain" description="Autotransporter" evidence="6">
    <location>
        <begin position="531"/>
        <end position="810"/>
    </location>
</feature>
<dbReference type="PRINTS" id="PR00723">
    <property type="entry name" value="SUBTILISIN"/>
</dbReference>
<dbReference type="SMART" id="SM00869">
    <property type="entry name" value="Autotransporter"/>
    <property type="match status" value="1"/>
</dbReference>
<dbReference type="InterPro" id="IPR015500">
    <property type="entry name" value="Peptidase_S8_subtilisin-rel"/>
</dbReference>
<name>A0ABQ1IL69_9PROT</name>
<evidence type="ECO:0000256" key="4">
    <source>
        <dbReference type="ARBA" id="ARBA00022825"/>
    </source>
</evidence>
<comment type="caution">
    <text evidence="7">The sequence shown here is derived from an EMBL/GenBank/DDBJ whole genome shotgun (WGS) entry which is preliminary data.</text>
</comment>
<dbReference type="InterPro" id="IPR023828">
    <property type="entry name" value="Peptidase_S8_Ser-AS"/>
</dbReference>
<feature type="active site" description="Charge relay system" evidence="5">
    <location>
        <position position="148"/>
    </location>
</feature>
<dbReference type="Pfam" id="PF03797">
    <property type="entry name" value="Autotransporter"/>
    <property type="match status" value="1"/>
</dbReference>
<dbReference type="InterPro" id="IPR006315">
    <property type="entry name" value="OM_autotransptr_brl_dom"/>
</dbReference>
<dbReference type="Pfam" id="PF00082">
    <property type="entry name" value="Peptidase_S8"/>
    <property type="match status" value="1"/>
</dbReference>
<reference evidence="8" key="1">
    <citation type="journal article" date="2019" name="Int. J. Syst. Evol. Microbiol.">
        <title>The Global Catalogue of Microorganisms (GCM) 10K type strain sequencing project: providing services to taxonomists for standard genome sequencing and annotation.</title>
        <authorList>
            <consortium name="The Broad Institute Genomics Platform"/>
            <consortium name="The Broad Institute Genome Sequencing Center for Infectious Disease"/>
            <person name="Wu L."/>
            <person name="Ma J."/>
        </authorList>
    </citation>
    <scope>NUCLEOTIDE SEQUENCE [LARGE SCALE GENOMIC DNA]</scope>
    <source>
        <strain evidence="8">CGMCC 1.10188</strain>
    </source>
</reference>
<evidence type="ECO:0000313" key="8">
    <source>
        <dbReference type="Proteomes" id="UP000603352"/>
    </source>
</evidence>
<dbReference type="PANTHER" id="PTHR43806">
    <property type="entry name" value="PEPTIDASE S8"/>
    <property type="match status" value="1"/>
</dbReference>
<dbReference type="InterPro" id="IPR023827">
    <property type="entry name" value="Peptidase_S8_Asp-AS"/>
</dbReference>
<proteinExistence type="inferred from homology"/>
<feature type="active site" description="Charge relay system" evidence="5">
    <location>
        <position position="93"/>
    </location>
</feature>
<gene>
    <name evidence="7" type="ORF">GCM10011505_26350</name>
</gene>
<dbReference type="InterPro" id="IPR036852">
    <property type="entry name" value="Peptidase_S8/S53_dom_sf"/>
</dbReference>
<feature type="active site" description="Charge relay system" evidence="5">
    <location>
        <position position="329"/>
    </location>
</feature>
<evidence type="ECO:0000256" key="3">
    <source>
        <dbReference type="ARBA" id="ARBA00022801"/>
    </source>
</evidence>
<dbReference type="PANTHER" id="PTHR43806:SF11">
    <property type="entry name" value="CEREVISIN-RELATED"/>
    <property type="match status" value="1"/>
</dbReference>
<keyword evidence="4 5" id="KW-0720">Serine protease</keyword>
<dbReference type="SUPFAM" id="SSF103515">
    <property type="entry name" value="Autotransporter"/>
    <property type="match status" value="1"/>
</dbReference>
<dbReference type="Proteomes" id="UP000603352">
    <property type="component" value="Unassembled WGS sequence"/>
</dbReference>
<protein>
    <recommendedName>
        <fullName evidence="6">Autotransporter domain-containing protein</fullName>
    </recommendedName>
</protein>
<keyword evidence="2 5" id="KW-0645">Protease</keyword>
<dbReference type="InterPro" id="IPR005546">
    <property type="entry name" value="Autotransporte_beta"/>
</dbReference>
<evidence type="ECO:0000256" key="5">
    <source>
        <dbReference type="PROSITE-ProRule" id="PRU01240"/>
    </source>
</evidence>
<dbReference type="Gene3D" id="3.40.50.200">
    <property type="entry name" value="Peptidase S8/S53 domain"/>
    <property type="match status" value="1"/>
</dbReference>
<keyword evidence="3 5" id="KW-0378">Hydrolase</keyword>
<sequence length="810" mass="81645">MTTAQPSAGIAGRPDDLRLSRTIRRRLDGGSRLAASLAVTTALAGGLAGLVAEVNPAHADQPGGVMNSVDLIGARALWERGITGQGTMVVVIDSGVEASHPFLQKNVVEEACVGMSVGDVSADCGNGTDFATGAGSASPDYSDEDAAHGTHVAGTVAGNNGEAFGVAPDAMIAAIRMASPEGLDEEAGCGTDDPDCAVALNGIITRAYDHVATLAAQYRVVAVNMSLGAGEYSGICDETTPGGAETSAAFQGAAAANIASIVSSGNEYHTTTVSTPACLTGAVPVGAVDNNLIIADFSNQSELVELMAPGVDVVSSVYNGGYAPFSGTSMAAPHVAGAVALLASASPGASLGEILSALQLTGTDVTYDDDTLSTRIDEQGQPVPQKLIFKLIQVDKAAYLLVSARTGAMGTAADSARATEMARSFGNLLADGYAADPLAAYRALDVVGRANIDAALAQLGPDRNLATAEASLALLGEIGRTVSARLGGLRAGAAGTAGLDIQRQFAAVATVMSDATSGQGGIASLARLPGMEGAETGAWVRGFGQWLDRDGTAERDGFRASGGGVVGGIDMAAGDGWRVGGFMAYGRSNTRTDGGLGEGTVDLASLGAYGGYSQGRYHLDGSLSVGYGWGETDRTIALPGLLRTANAETEGLAVQSRLGLGATYDVSGWVVGPELWLGYAGIAQKGYTETGAGSLNATVDDLWLGEIGTGLGVTVGRQFDLGGPILMPAVTLGMGYRSPTGDDTMSGRLGGGSAGAFALDMARDNELTFDPAVEVALGIDASTSAFASWRGRFGDGVADNAGTVGVRITW</sequence>
<evidence type="ECO:0000259" key="6">
    <source>
        <dbReference type="PROSITE" id="PS51208"/>
    </source>
</evidence>
<organism evidence="7 8">
    <name type="scientific">Tistrella bauzanensis</name>
    <dbReference type="NCBI Taxonomy" id="657419"/>
    <lineage>
        <taxon>Bacteria</taxon>
        <taxon>Pseudomonadati</taxon>
        <taxon>Pseudomonadota</taxon>
        <taxon>Alphaproteobacteria</taxon>
        <taxon>Geminicoccales</taxon>
        <taxon>Geminicoccaceae</taxon>
        <taxon>Tistrella</taxon>
    </lineage>
</organism>
<dbReference type="PROSITE" id="PS51208">
    <property type="entry name" value="AUTOTRANSPORTER"/>
    <property type="match status" value="1"/>
</dbReference>
<dbReference type="RefSeq" id="WP_188578553.1">
    <property type="nucleotide sequence ID" value="NZ_BMDZ01000029.1"/>
</dbReference>
<comment type="similarity">
    <text evidence="1 5">Belongs to the peptidase S8 family.</text>
</comment>
<dbReference type="SUPFAM" id="SSF52743">
    <property type="entry name" value="Subtilisin-like"/>
    <property type="match status" value="1"/>
</dbReference>
<accession>A0ABQ1IL69</accession>
<keyword evidence="8" id="KW-1185">Reference proteome</keyword>